<gene>
    <name evidence="1" type="ORF">TNIN_269701</name>
</gene>
<dbReference type="AlphaFoldDB" id="A0A8X6YRA5"/>
<comment type="caution">
    <text evidence="1">The sequence shown here is derived from an EMBL/GenBank/DDBJ whole genome shotgun (WGS) entry which is preliminary data.</text>
</comment>
<protein>
    <submittedName>
        <fullName evidence="1">Uncharacterized protein</fullName>
    </submittedName>
</protein>
<dbReference type="EMBL" id="BMAV01021471">
    <property type="protein sequence ID" value="GFY75538.1"/>
    <property type="molecule type" value="Genomic_DNA"/>
</dbReference>
<name>A0A8X6YRA5_9ARAC</name>
<organism evidence="1 2">
    <name type="scientific">Trichonephila inaurata madagascariensis</name>
    <dbReference type="NCBI Taxonomy" id="2747483"/>
    <lineage>
        <taxon>Eukaryota</taxon>
        <taxon>Metazoa</taxon>
        <taxon>Ecdysozoa</taxon>
        <taxon>Arthropoda</taxon>
        <taxon>Chelicerata</taxon>
        <taxon>Arachnida</taxon>
        <taxon>Araneae</taxon>
        <taxon>Araneomorphae</taxon>
        <taxon>Entelegynae</taxon>
        <taxon>Araneoidea</taxon>
        <taxon>Nephilidae</taxon>
        <taxon>Trichonephila</taxon>
        <taxon>Trichonephila inaurata</taxon>
    </lineage>
</organism>
<accession>A0A8X6YRA5</accession>
<evidence type="ECO:0000313" key="2">
    <source>
        <dbReference type="Proteomes" id="UP000886998"/>
    </source>
</evidence>
<keyword evidence="2" id="KW-1185">Reference proteome</keyword>
<evidence type="ECO:0000313" key="1">
    <source>
        <dbReference type="EMBL" id="GFY75538.1"/>
    </source>
</evidence>
<proteinExistence type="predicted"/>
<sequence>MARTPRSGLIKIPVEEGREGGEREGAKVFLRLRVFIKMKARVLNICLSSQTLPPFPSCLFQGFDGKPSCRNVLHIFMGQPDPREETIRIDKKINNVKKRPVLNISRLDTCLSYDLFLTVESVDVKGNLSRSRKWKFLF</sequence>
<reference evidence="1" key="1">
    <citation type="submission" date="2020-08" db="EMBL/GenBank/DDBJ databases">
        <title>Multicomponent nature underlies the extraordinary mechanical properties of spider dragline silk.</title>
        <authorList>
            <person name="Kono N."/>
            <person name="Nakamura H."/>
            <person name="Mori M."/>
            <person name="Yoshida Y."/>
            <person name="Ohtoshi R."/>
            <person name="Malay A.D."/>
            <person name="Moran D.A.P."/>
            <person name="Tomita M."/>
            <person name="Numata K."/>
            <person name="Arakawa K."/>
        </authorList>
    </citation>
    <scope>NUCLEOTIDE SEQUENCE</scope>
</reference>
<dbReference type="Proteomes" id="UP000886998">
    <property type="component" value="Unassembled WGS sequence"/>
</dbReference>